<feature type="compositionally biased region" description="Polar residues" evidence="1">
    <location>
        <begin position="220"/>
        <end position="229"/>
    </location>
</feature>
<name>A0A8X7NC93_9BASI</name>
<dbReference type="Proteomes" id="UP000078113">
    <property type="component" value="Unassembled WGS sequence"/>
</dbReference>
<comment type="caution">
    <text evidence="2">The sequence shown here is derived from an EMBL/GenBank/DDBJ whole genome shotgun (WGS) entry which is preliminary data.</text>
</comment>
<protein>
    <submittedName>
        <fullName evidence="2">Uncharacterized protein</fullName>
    </submittedName>
</protein>
<gene>
    <name evidence="2" type="ORF">A4X09_0g1979</name>
</gene>
<reference evidence="2" key="2">
    <citation type="journal article" date="2019" name="IMA Fungus">
        <title>Genome sequencing and comparison of five Tilletia species to identify candidate genes for the detection of regulated species infecting wheat.</title>
        <authorList>
            <person name="Nguyen H.D.T."/>
            <person name="Sultana T."/>
            <person name="Kesanakurti P."/>
            <person name="Hambleton S."/>
        </authorList>
    </citation>
    <scope>NUCLEOTIDE SEQUENCE</scope>
    <source>
        <strain evidence="2">DAOMC 236422</strain>
    </source>
</reference>
<dbReference type="AlphaFoldDB" id="A0A8X7NC93"/>
<evidence type="ECO:0000313" key="3">
    <source>
        <dbReference type="Proteomes" id="UP000078113"/>
    </source>
</evidence>
<proteinExistence type="predicted"/>
<reference evidence="2" key="1">
    <citation type="submission" date="2016-04" db="EMBL/GenBank/DDBJ databases">
        <authorList>
            <person name="Nguyen H.D."/>
            <person name="Samba Siva P."/>
            <person name="Cullis J."/>
            <person name="Levesque C.A."/>
            <person name="Hambleton S."/>
        </authorList>
    </citation>
    <scope>NUCLEOTIDE SEQUENCE</scope>
    <source>
        <strain evidence="2">DAOMC 236422</strain>
    </source>
</reference>
<keyword evidence="3" id="KW-1185">Reference proteome</keyword>
<evidence type="ECO:0000256" key="1">
    <source>
        <dbReference type="SAM" id="MobiDB-lite"/>
    </source>
</evidence>
<organism evidence="2 3">
    <name type="scientific">Tilletia walkeri</name>
    <dbReference type="NCBI Taxonomy" id="117179"/>
    <lineage>
        <taxon>Eukaryota</taxon>
        <taxon>Fungi</taxon>
        <taxon>Dikarya</taxon>
        <taxon>Basidiomycota</taxon>
        <taxon>Ustilaginomycotina</taxon>
        <taxon>Exobasidiomycetes</taxon>
        <taxon>Tilletiales</taxon>
        <taxon>Tilletiaceae</taxon>
        <taxon>Tilletia</taxon>
    </lineage>
</organism>
<accession>A0A8X7NC93</accession>
<sequence length="437" mass="45402">MNAGVCQPFDLGHACDNNGQCLVGLCKSGTCSPSEDGDSCVEQYQCTGAGQVCGIENRKCYVPSDQSVYPADICQRDSQCLNGNCTNQVEIRTPDGLITAYPNDYAPTYPVPPPSHCSYFADGFSGCRSYRDCADALCLDGTCKLGKSGDRCLVNYQCEGLCGLDGICFDPPTDAKYGVNQPAKLASQCLSGQLQGPYDSYITRPSLDDPSKPARERDSQCSASDTGASCNADNDCTRGKCNDDNICALVLNGGSCTSGSQCETQTCNKDSGTCETAGSYDPCAKDSDCFSGECRLGCYEYLGYDCPDKFCRGIGLGSTCRNDGDCEAGACTADKKCLSPNGGSCYTGEVCLSGYCNDSSLCDDPPASLSTTSTTTTTSMSAASTTSQPAASDSSSMEQSSTSTTAAVTTSTTSTTEQTSTKVSISTTAPTSTSSSA</sequence>
<feature type="region of interest" description="Disordered" evidence="1">
    <location>
        <begin position="373"/>
        <end position="437"/>
    </location>
</feature>
<evidence type="ECO:0000313" key="2">
    <source>
        <dbReference type="EMBL" id="KAE8270368.1"/>
    </source>
</evidence>
<feature type="region of interest" description="Disordered" evidence="1">
    <location>
        <begin position="200"/>
        <end position="229"/>
    </location>
</feature>
<dbReference type="EMBL" id="LWDG02000053">
    <property type="protein sequence ID" value="KAE8270368.1"/>
    <property type="molecule type" value="Genomic_DNA"/>
</dbReference>
<feature type="compositionally biased region" description="Basic and acidic residues" evidence="1">
    <location>
        <begin position="206"/>
        <end position="219"/>
    </location>
</feature>